<dbReference type="Proteomes" id="UP000559809">
    <property type="component" value="Unassembled WGS sequence"/>
</dbReference>
<dbReference type="InterPro" id="IPR050315">
    <property type="entry name" value="FAD-oxidoreductase_2"/>
</dbReference>
<dbReference type="Gene3D" id="3.90.700.10">
    <property type="entry name" value="Succinate dehydrogenase/fumarate reductase flavoprotein, catalytic domain"/>
    <property type="match status" value="1"/>
</dbReference>
<dbReference type="RefSeq" id="WP_180155442.1">
    <property type="nucleotide sequence ID" value="NZ_JACCEM010000005.1"/>
</dbReference>
<keyword evidence="2" id="KW-0285">Flavoprotein</keyword>
<evidence type="ECO:0000313" key="6">
    <source>
        <dbReference type="EMBL" id="NYT49983.1"/>
    </source>
</evidence>
<evidence type="ECO:0000256" key="4">
    <source>
        <dbReference type="ARBA" id="ARBA00023002"/>
    </source>
</evidence>
<feature type="domain" description="FAD-dependent oxidoreductase 2 FAD-binding" evidence="5">
    <location>
        <begin position="6"/>
        <end position="439"/>
    </location>
</feature>
<dbReference type="EMBL" id="JACCEM010000005">
    <property type="protein sequence ID" value="NYT49983.1"/>
    <property type="molecule type" value="Genomic_DNA"/>
</dbReference>
<evidence type="ECO:0000256" key="2">
    <source>
        <dbReference type="ARBA" id="ARBA00022630"/>
    </source>
</evidence>
<evidence type="ECO:0000259" key="5">
    <source>
        <dbReference type="Pfam" id="PF00890"/>
    </source>
</evidence>
<accession>A0A853FZE7</accession>
<dbReference type="Pfam" id="PF00890">
    <property type="entry name" value="FAD_binding_2"/>
    <property type="match status" value="1"/>
</dbReference>
<name>A0A853FZE7_9BURK</name>
<dbReference type="Gene3D" id="3.50.50.60">
    <property type="entry name" value="FAD/NAD(P)-binding domain"/>
    <property type="match status" value="1"/>
</dbReference>
<dbReference type="GO" id="GO:0008202">
    <property type="term" value="P:steroid metabolic process"/>
    <property type="evidence" value="ECO:0007669"/>
    <property type="project" value="UniProtKB-ARBA"/>
</dbReference>
<keyword evidence="7" id="KW-1185">Reference proteome</keyword>
<proteinExistence type="predicted"/>
<reference evidence="6 7" key="1">
    <citation type="submission" date="2020-07" db="EMBL/GenBank/DDBJ databases">
        <title>Taxonomic revisions and descriptions of new bacterial species based on genomic comparisons in the high-G+C-content subgroup of the family Alcaligenaceae.</title>
        <authorList>
            <person name="Szabo A."/>
            <person name="Felfoldi T."/>
        </authorList>
    </citation>
    <scope>NUCLEOTIDE SEQUENCE [LARGE SCALE GENOMIC DNA]</scope>
    <source>
        <strain evidence="6 7">LMG 24012</strain>
    </source>
</reference>
<dbReference type="SUPFAM" id="SSF51905">
    <property type="entry name" value="FAD/NAD(P)-binding domain"/>
    <property type="match status" value="1"/>
</dbReference>
<dbReference type="InterPro" id="IPR027477">
    <property type="entry name" value="Succ_DH/fumarate_Rdtase_cat_sf"/>
</dbReference>
<dbReference type="PANTHER" id="PTHR43400:SF10">
    <property type="entry name" value="3-OXOSTEROID 1-DEHYDROGENASE"/>
    <property type="match status" value="1"/>
</dbReference>
<evidence type="ECO:0000313" key="7">
    <source>
        <dbReference type="Proteomes" id="UP000559809"/>
    </source>
</evidence>
<dbReference type="PANTHER" id="PTHR43400">
    <property type="entry name" value="FUMARATE REDUCTASE"/>
    <property type="match status" value="1"/>
</dbReference>
<evidence type="ECO:0000256" key="3">
    <source>
        <dbReference type="ARBA" id="ARBA00022827"/>
    </source>
</evidence>
<dbReference type="AlphaFoldDB" id="A0A853FZE7"/>
<keyword evidence="3" id="KW-0274">FAD</keyword>
<dbReference type="InterPro" id="IPR036188">
    <property type="entry name" value="FAD/NAD-bd_sf"/>
</dbReference>
<comment type="caution">
    <text evidence="6">The sequence shown here is derived from an EMBL/GenBank/DDBJ whole genome shotgun (WGS) entry which is preliminary data.</text>
</comment>
<dbReference type="GO" id="GO:0016491">
    <property type="term" value="F:oxidoreductase activity"/>
    <property type="evidence" value="ECO:0007669"/>
    <property type="project" value="UniProtKB-KW"/>
</dbReference>
<protein>
    <submittedName>
        <fullName evidence="6">FAD-dependent oxidoreductase</fullName>
    </submittedName>
</protein>
<dbReference type="InterPro" id="IPR003953">
    <property type="entry name" value="FAD-dep_OxRdtase_2_FAD-bd"/>
</dbReference>
<comment type="cofactor">
    <cofactor evidence="1">
        <name>FAD</name>
        <dbReference type="ChEBI" id="CHEBI:57692"/>
    </cofactor>
</comment>
<dbReference type="SUPFAM" id="SSF56425">
    <property type="entry name" value="Succinate dehydrogenase/fumarate reductase flavoprotein, catalytic domain"/>
    <property type="match status" value="1"/>
</dbReference>
<gene>
    <name evidence="6" type="ORF">H0A72_11745</name>
</gene>
<evidence type="ECO:0000256" key="1">
    <source>
        <dbReference type="ARBA" id="ARBA00001974"/>
    </source>
</evidence>
<keyword evidence="4" id="KW-0560">Oxidoreductase</keyword>
<sequence length="470" mass="49096">MQREVDVVVVGGGLAGLSAANRVAQDGLRVLVLEKGSEEAYLCNSRYTGGLFHIAMDDMAGEPDWVRANLERVTNGTCEPALAEALTAHARRALRWLSSLGVRFIKAGPDGLRRNALSPPGVRQTGLNWQGRAGDVMLRTLGESLQRMGGQLMRGVEARQLIMRDGRCAGVQAVAASGDSLDISAGAVVIADGGFQGNPELVRRFICEHPERVLQRNAQTGRGMGLLMAEAVGAKLVGTENFYGHLQHRNAMADGALWPYPVVDSLATAGLVIDGTGKRFCDEGLGGVYVTNAVAKLDDPLSAVIVFDDATWQGPGKDWLLPANPYLLSAGGSLVTAPTLAELAGRLGLDAGQFDRTIADYNRLVASGERAGQPPRSTGVYRAWPVQRGPFHAIEICAGITYTMGGIATDAGGRVLDADDRPIAGLYAAGACTGGLEGSGGAAGYSGGLSKSAVFGMLTGESIAASLRAH</sequence>
<organism evidence="6 7">
    <name type="scientific">Parapusillimonas granuli</name>
    <dbReference type="NCBI Taxonomy" id="380911"/>
    <lineage>
        <taxon>Bacteria</taxon>
        <taxon>Pseudomonadati</taxon>
        <taxon>Pseudomonadota</taxon>
        <taxon>Betaproteobacteria</taxon>
        <taxon>Burkholderiales</taxon>
        <taxon>Alcaligenaceae</taxon>
        <taxon>Parapusillimonas</taxon>
    </lineage>
</organism>